<keyword evidence="1" id="KW-0472">Membrane</keyword>
<accession>A0A0A9DLU3</accession>
<evidence type="ECO:0000313" key="2">
    <source>
        <dbReference type="EMBL" id="JAD88791.1"/>
    </source>
</evidence>
<feature type="transmembrane region" description="Helical" evidence="1">
    <location>
        <begin position="49"/>
        <end position="72"/>
    </location>
</feature>
<organism evidence="2">
    <name type="scientific">Arundo donax</name>
    <name type="common">Giant reed</name>
    <name type="synonym">Donax arundinaceus</name>
    <dbReference type="NCBI Taxonomy" id="35708"/>
    <lineage>
        <taxon>Eukaryota</taxon>
        <taxon>Viridiplantae</taxon>
        <taxon>Streptophyta</taxon>
        <taxon>Embryophyta</taxon>
        <taxon>Tracheophyta</taxon>
        <taxon>Spermatophyta</taxon>
        <taxon>Magnoliopsida</taxon>
        <taxon>Liliopsida</taxon>
        <taxon>Poales</taxon>
        <taxon>Poaceae</taxon>
        <taxon>PACMAD clade</taxon>
        <taxon>Arundinoideae</taxon>
        <taxon>Arundineae</taxon>
        <taxon>Arundo</taxon>
    </lineage>
</organism>
<feature type="transmembrane region" description="Helical" evidence="1">
    <location>
        <begin position="6"/>
        <end position="29"/>
    </location>
</feature>
<reference evidence="2" key="2">
    <citation type="journal article" date="2015" name="Data Brief">
        <title>Shoot transcriptome of the giant reed, Arundo donax.</title>
        <authorList>
            <person name="Barrero R.A."/>
            <person name="Guerrero F.D."/>
            <person name="Moolhuijzen P."/>
            <person name="Goolsby J.A."/>
            <person name="Tidwell J."/>
            <person name="Bellgard S.E."/>
            <person name="Bellgard M.I."/>
        </authorList>
    </citation>
    <scope>NUCLEOTIDE SEQUENCE</scope>
    <source>
        <tissue evidence="2">Shoot tissue taken approximately 20 cm above the soil surface</tissue>
    </source>
</reference>
<evidence type="ECO:0000256" key="1">
    <source>
        <dbReference type="SAM" id="Phobius"/>
    </source>
</evidence>
<keyword evidence="1" id="KW-1133">Transmembrane helix</keyword>
<name>A0A0A9DLU3_ARUDO</name>
<dbReference type="AlphaFoldDB" id="A0A0A9DLU3"/>
<keyword evidence="1" id="KW-0812">Transmembrane</keyword>
<proteinExistence type="predicted"/>
<protein>
    <submittedName>
        <fullName evidence="2">Uncharacterized protein</fullName>
    </submittedName>
</protein>
<sequence>MAVNLAVIILCVTIPCGLYIYTYVGTELFSVLIKLSSDVIFCGRTQKEYMILFLYDWSTMGAHFYYLFVLVFGGL</sequence>
<dbReference type="EMBL" id="GBRH01209104">
    <property type="protein sequence ID" value="JAD88791.1"/>
    <property type="molecule type" value="Transcribed_RNA"/>
</dbReference>
<reference evidence="2" key="1">
    <citation type="submission" date="2014-09" db="EMBL/GenBank/DDBJ databases">
        <authorList>
            <person name="Magalhaes I.L.F."/>
            <person name="Oliveira U."/>
            <person name="Santos F.R."/>
            <person name="Vidigal T.H.D.A."/>
            <person name="Brescovit A.D."/>
            <person name="Santos A.J."/>
        </authorList>
    </citation>
    <scope>NUCLEOTIDE SEQUENCE</scope>
    <source>
        <tissue evidence="2">Shoot tissue taken approximately 20 cm above the soil surface</tissue>
    </source>
</reference>